<accession>A0AAV5CHC6</accession>
<dbReference type="GO" id="GO:0005739">
    <property type="term" value="C:mitochondrion"/>
    <property type="evidence" value="ECO:0007669"/>
    <property type="project" value="UniProtKB-SubCell"/>
</dbReference>
<evidence type="ECO:0000256" key="1">
    <source>
        <dbReference type="ARBA" id="ARBA00004173"/>
    </source>
</evidence>
<feature type="compositionally biased region" description="Basic residues" evidence="8">
    <location>
        <begin position="58"/>
        <end position="68"/>
    </location>
</feature>
<sequence>MSKKLKKSMSWEKQAAAPDYACPSSLGTGKRKKQQKMKRLMPEDKAAAADYTSTPPPKKNKKSKKKNKKAEEKKQDEAAEEKPKGRHSTWWCSMQSILGCPAQHELRRFELSKAFVDRRGWGLARWSAGADHRIRLQDGFGHPGAKTSRSPRIPQLLSPLVRESTPSLARLPCGCLPTYHPGSRSSTSLAPPALMASLPIAPGTPYHLRHFSGDDGCSRLDRGPPIVEVESYVVVGNYILLSIVNDPFTEQDAGTVAFDTIAQEWLDLDQRDLPFIGQAVPYGRLFLGRSRSGDLTAYDISVSDTKTELMLSITDVSVTVGITNDTPLVSGQFFASLGNGVICAVGCCTESWTCREEIEKDAIYMNFHSPISGDEQAGKVVLSSSPSKRIRDEFVKQNEETTELTTKLDKEIHSLKAQLEAAKYDVTKYCIGTILSISAFGLAVLHIIM</sequence>
<evidence type="ECO:0000256" key="7">
    <source>
        <dbReference type="ARBA" id="ARBA00023136"/>
    </source>
</evidence>
<keyword evidence="10" id="KW-1185">Reference proteome</keyword>
<evidence type="ECO:0000256" key="2">
    <source>
        <dbReference type="ARBA" id="ARBA00004370"/>
    </source>
</evidence>
<keyword evidence="5" id="KW-0175">Coiled coil</keyword>
<keyword evidence="4" id="KW-1133">Transmembrane helix</keyword>
<evidence type="ECO:0000313" key="9">
    <source>
        <dbReference type="EMBL" id="GJM97456.1"/>
    </source>
</evidence>
<evidence type="ECO:0000256" key="8">
    <source>
        <dbReference type="SAM" id="MobiDB-lite"/>
    </source>
</evidence>
<protein>
    <submittedName>
        <fullName evidence="9">Uncharacterized protein</fullName>
    </submittedName>
</protein>
<dbReference type="InterPro" id="IPR012871">
    <property type="entry name" value="DUF1668_ORYSA"/>
</dbReference>
<feature type="compositionally biased region" description="Basic and acidic residues" evidence="8">
    <location>
        <begin position="69"/>
        <end position="83"/>
    </location>
</feature>
<evidence type="ECO:0000256" key="4">
    <source>
        <dbReference type="ARBA" id="ARBA00022989"/>
    </source>
</evidence>
<dbReference type="AlphaFoldDB" id="A0AAV5CHC6"/>
<reference evidence="9" key="2">
    <citation type="submission" date="2021-12" db="EMBL/GenBank/DDBJ databases">
        <title>Resequencing data analysis of finger millet.</title>
        <authorList>
            <person name="Hatakeyama M."/>
            <person name="Aluri S."/>
            <person name="Balachadran M.T."/>
            <person name="Sivarajan S.R."/>
            <person name="Poveda L."/>
            <person name="Shimizu-Inatsugi R."/>
            <person name="Schlapbach R."/>
            <person name="Sreeman S.M."/>
            <person name="Shimizu K.K."/>
        </authorList>
    </citation>
    <scope>NUCLEOTIDE SEQUENCE</scope>
</reference>
<keyword evidence="3" id="KW-0812">Transmembrane</keyword>
<keyword evidence="6" id="KW-0496">Mitochondrion</keyword>
<comment type="subcellular location">
    <subcellularLocation>
        <location evidence="2">Membrane</location>
    </subcellularLocation>
    <subcellularLocation>
        <location evidence="1">Mitochondrion</location>
    </subcellularLocation>
</comment>
<keyword evidence="7" id="KW-0472">Membrane</keyword>
<feature type="region of interest" description="Disordered" evidence="8">
    <location>
        <begin position="1"/>
        <end position="86"/>
    </location>
</feature>
<dbReference type="InterPro" id="IPR024461">
    <property type="entry name" value="CCDC90-like"/>
</dbReference>
<evidence type="ECO:0000256" key="3">
    <source>
        <dbReference type="ARBA" id="ARBA00022692"/>
    </source>
</evidence>
<dbReference type="Proteomes" id="UP001054889">
    <property type="component" value="Unassembled WGS sequence"/>
</dbReference>
<dbReference type="GO" id="GO:0016020">
    <property type="term" value="C:membrane"/>
    <property type="evidence" value="ECO:0007669"/>
    <property type="project" value="UniProtKB-SubCell"/>
</dbReference>
<reference evidence="9" key="1">
    <citation type="journal article" date="2018" name="DNA Res.">
        <title>Multiple hybrid de novo genome assembly of finger millet, an orphan allotetraploid crop.</title>
        <authorList>
            <person name="Hatakeyama M."/>
            <person name="Aluri S."/>
            <person name="Balachadran M.T."/>
            <person name="Sivarajan S.R."/>
            <person name="Patrignani A."/>
            <person name="Gruter S."/>
            <person name="Poveda L."/>
            <person name="Shimizu-Inatsugi R."/>
            <person name="Baeten J."/>
            <person name="Francoijs K.J."/>
            <person name="Nataraja K.N."/>
            <person name="Reddy Y.A.N."/>
            <person name="Phadnis S."/>
            <person name="Ravikumar R.L."/>
            <person name="Schlapbach R."/>
            <person name="Sreeman S.M."/>
            <person name="Shimizu K.K."/>
        </authorList>
    </citation>
    <scope>NUCLEOTIDE SEQUENCE</scope>
</reference>
<evidence type="ECO:0000313" key="10">
    <source>
        <dbReference type="Proteomes" id="UP001054889"/>
    </source>
</evidence>
<proteinExistence type="predicted"/>
<feature type="compositionally biased region" description="Basic residues" evidence="8">
    <location>
        <begin position="29"/>
        <end position="39"/>
    </location>
</feature>
<dbReference type="PANTHER" id="PTHR14360:SF1">
    <property type="entry name" value="PROTEIN FMP32, MITOCHONDRIAL"/>
    <property type="match status" value="1"/>
</dbReference>
<dbReference type="EMBL" id="BQKI01000007">
    <property type="protein sequence ID" value="GJM97456.1"/>
    <property type="molecule type" value="Genomic_DNA"/>
</dbReference>
<dbReference type="PANTHER" id="PTHR14360">
    <property type="entry name" value="PROTEIN FMP32, MITOCHONDRIAL"/>
    <property type="match status" value="1"/>
</dbReference>
<evidence type="ECO:0000256" key="5">
    <source>
        <dbReference type="ARBA" id="ARBA00023054"/>
    </source>
</evidence>
<organism evidence="9 10">
    <name type="scientific">Eleusine coracana subsp. coracana</name>
    <dbReference type="NCBI Taxonomy" id="191504"/>
    <lineage>
        <taxon>Eukaryota</taxon>
        <taxon>Viridiplantae</taxon>
        <taxon>Streptophyta</taxon>
        <taxon>Embryophyta</taxon>
        <taxon>Tracheophyta</taxon>
        <taxon>Spermatophyta</taxon>
        <taxon>Magnoliopsida</taxon>
        <taxon>Liliopsida</taxon>
        <taxon>Poales</taxon>
        <taxon>Poaceae</taxon>
        <taxon>PACMAD clade</taxon>
        <taxon>Chloridoideae</taxon>
        <taxon>Cynodonteae</taxon>
        <taxon>Eleusininae</taxon>
        <taxon>Eleusine</taxon>
    </lineage>
</organism>
<gene>
    <name evidence="9" type="primary">ga14385</name>
    <name evidence="9" type="ORF">PR202_ga14385</name>
</gene>
<evidence type="ECO:0000256" key="6">
    <source>
        <dbReference type="ARBA" id="ARBA00023128"/>
    </source>
</evidence>
<dbReference type="Pfam" id="PF07893">
    <property type="entry name" value="DUF1668"/>
    <property type="match status" value="1"/>
</dbReference>
<dbReference type="Pfam" id="PF07798">
    <property type="entry name" value="CCDC90-like"/>
    <property type="match status" value="1"/>
</dbReference>
<name>A0AAV5CHC6_ELECO</name>
<comment type="caution">
    <text evidence="9">The sequence shown here is derived from an EMBL/GenBank/DDBJ whole genome shotgun (WGS) entry which is preliminary data.</text>
</comment>